<evidence type="ECO:0000256" key="7">
    <source>
        <dbReference type="ARBA" id="ARBA00022692"/>
    </source>
</evidence>
<dbReference type="InterPro" id="IPR003661">
    <property type="entry name" value="HisK_dim/P_dom"/>
</dbReference>
<organism evidence="16 17">
    <name type="scientific">Staphylococcus hsinchuensis</name>
    <dbReference type="NCBI Taxonomy" id="3051183"/>
    <lineage>
        <taxon>Bacteria</taxon>
        <taxon>Bacillati</taxon>
        <taxon>Bacillota</taxon>
        <taxon>Bacilli</taxon>
        <taxon>Bacillales</taxon>
        <taxon>Staphylococcaceae</taxon>
        <taxon>Staphylococcus</taxon>
    </lineage>
</organism>
<accession>A0ABZ3EER9</accession>
<evidence type="ECO:0000256" key="4">
    <source>
        <dbReference type="ARBA" id="ARBA00022475"/>
    </source>
</evidence>
<dbReference type="InterPro" id="IPR050398">
    <property type="entry name" value="HssS/ArlS-like"/>
</dbReference>
<dbReference type="InterPro" id="IPR003594">
    <property type="entry name" value="HATPase_dom"/>
</dbReference>
<evidence type="ECO:0000256" key="13">
    <source>
        <dbReference type="ARBA" id="ARBA00023136"/>
    </source>
</evidence>
<dbReference type="Pfam" id="PF02518">
    <property type="entry name" value="HATPase_c"/>
    <property type="match status" value="1"/>
</dbReference>
<evidence type="ECO:0000256" key="10">
    <source>
        <dbReference type="ARBA" id="ARBA00022840"/>
    </source>
</evidence>
<name>A0ABZ3EER9_9STAP</name>
<dbReference type="GO" id="GO:0016301">
    <property type="term" value="F:kinase activity"/>
    <property type="evidence" value="ECO:0007669"/>
    <property type="project" value="UniProtKB-KW"/>
</dbReference>
<keyword evidence="6" id="KW-0808">Transferase</keyword>
<evidence type="ECO:0000313" key="16">
    <source>
        <dbReference type="EMBL" id="XAF71362.1"/>
    </source>
</evidence>
<dbReference type="SMART" id="SM00388">
    <property type="entry name" value="HisKA"/>
    <property type="match status" value="1"/>
</dbReference>
<dbReference type="InterPro" id="IPR036890">
    <property type="entry name" value="HATPase_C_sf"/>
</dbReference>
<reference evidence="16 17" key="1">
    <citation type="journal article" date="2024" name="Pathogens">
        <title>Staphylococcus hsinchuensis sp. nov., Isolated from Soymilk.</title>
        <authorList>
            <person name="Wang Y.T."/>
            <person name="Lin Y.C."/>
            <person name="Hsieh Y.H."/>
            <person name="Lin Y.T."/>
            <person name="Hamada M."/>
            <person name="Chen C.C."/>
            <person name="Liou J.S."/>
            <person name="Lee A.Y."/>
            <person name="Zhang W.L."/>
            <person name="Chen Y.T."/>
            <person name="Huang C.H."/>
        </authorList>
    </citation>
    <scope>NUCLEOTIDE SEQUENCE [LARGE SCALE GENOMIC DNA]</scope>
    <source>
        <strain evidence="16 17">H164</strain>
    </source>
</reference>
<evidence type="ECO:0000256" key="5">
    <source>
        <dbReference type="ARBA" id="ARBA00022553"/>
    </source>
</evidence>
<comment type="catalytic activity">
    <reaction evidence="1">
        <text>ATP + protein L-histidine = ADP + protein N-phospho-L-histidine.</text>
        <dbReference type="EC" id="2.7.13.3"/>
    </reaction>
</comment>
<proteinExistence type="predicted"/>
<dbReference type="EMBL" id="CP128355">
    <property type="protein sequence ID" value="XAF71362.1"/>
    <property type="molecule type" value="Genomic_DNA"/>
</dbReference>
<keyword evidence="17" id="KW-1185">Reference proteome</keyword>
<evidence type="ECO:0000256" key="9">
    <source>
        <dbReference type="ARBA" id="ARBA00022777"/>
    </source>
</evidence>
<dbReference type="Gene3D" id="1.10.287.130">
    <property type="match status" value="1"/>
</dbReference>
<dbReference type="EC" id="2.7.13.3" evidence="3"/>
<keyword evidence="8" id="KW-0547">Nucleotide-binding</keyword>
<comment type="subcellular location">
    <subcellularLocation>
        <location evidence="2">Cell membrane</location>
        <topology evidence="2">Multi-pass membrane protein</topology>
    </subcellularLocation>
</comment>
<gene>
    <name evidence="16" type="ORF">QQM35_04505</name>
</gene>
<dbReference type="CDD" id="cd00075">
    <property type="entry name" value="HATPase"/>
    <property type="match status" value="1"/>
</dbReference>
<evidence type="ECO:0000256" key="1">
    <source>
        <dbReference type="ARBA" id="ARBA00000085"/>
    </source>
</evidence>
<evidence type="ECO:0000256" key="12">
    <source>
        <dbReference type="ARBA" id="ARBA00023012"/>
    </source>
</evidence>
<protein>
    <recommendedName>
        <fullName evidence="3">histidine kinase</fullName>
        <ecNumber evidence="3">2.7.13.3</ecNumber>
    </recommendedName>
</protein>
<evidence type="ECO:0000256" key="6">
    <source>
        <dbReference type="ARBA" id="ARBA00022679"/>
    </source>
</evidence>
<feature type="transmembrane region" description="Helical" evidence="14">
    <location>
        <begin position="191"/>
        <end position="216"/>
    </location>
</feature>
<dbReference type="Proteomes" id="UP001436297">
    <property type="component" value="Chromosome"/>
</dbReference>
<feature type="transmembrane region" description="Helical" evidence="14">
    <location>
        <begin position="12"/>
        <end position="33"/>
    </location>
</feature>
<dbReference type="SUPFAM" id="SSF47384">
    <property type="entry name" value="Homodimeric domain of signal transducing histidine kinase"/>
    <property type="match status" value="1"/>
</dbReference>
<dbReference type="PRINTS" id="PR00344">
    <property type="entry name" value="BCTRLSENSOR"/>
</dbReference>
<dbReference type="PROSITE" id="PS50109">
    <property type="entry name" value="HIS_KIN"/>
    <property type="match status" value="1"/>
</dbReference>
<feature type="domain" description="Histidine kinase" evidence="15">
    <location>
        <begin position="289"/>
        <end position="492"/>
    </location>
</feature>
<sequence length="492" mass="58245">MNKRFTLKIFKYIFIFLTITLIIMSIGIVLFFTNITKLVYLDLNEVDEFYTDLAISKKGHTYDPEDNFKRMLKEKNAKLYITDNRGNTKYPSKHKNIKKLIVNNINNTKAIPFRNKNTNVIIIYPKKENIKLKNTNEINTKKLIKSLYINNLNPYQHHIVDGKLKYTKNPAARKIIYGQDDDLSTVEKKTLIFIFVVILLLFLLNFLFVIIFAIIISKRLTKPLFFYTDWIANLSAGKLFKPSSKHYNKRSKKLFKELNDSVETLNTQLTQNRIYQNQINYYREKWLNQISHDLKSPLTSIYGYARLLSIQTEDVHKHSELIADKASYMSKLISSLNENFKNETDQMKLHKEKFNVTKTFDELIRSIQYDKFKLNNHLHDDEFYGNKLYFQRMLMNLIDNSIDHNKFNPFIEVTLENDGDFLLIDYKDDGIGLKEDIFDQLFNSKYTTKENKQNHGLGTMIIKEVIDYHNGKFKILPTEKGVHFKIYLKHDH</sequence>
<evidence type="ECO:0000259" key="15">
    <source>
        <dbReference type="PROSITE" id="PS50109"/>
    </source>
</evidence>
<keyword evidence="9 16" id="KW-0418">Kinase</keyword>
<evidence type="ECO:0000256" key="8">
    <source>
        <dbReference type="ARBA" id="ARBA00022741"/>
    </source>
</evidence>
<keyword evidence="13 14" id="KW-0472">Membrane</keyword>
<dbReference type="InterPro" id="IPR005467">
    <property type="entry name" value="His_kinase_dom"/>
</dbReference>
<evidence type="ECO:0000313" key="17">
    <source>
        <dbReference type="Proteomes" id="UP001436297"/>
    </source>
</evidence>
<evidence type="ECO:0000256" key="14">
    <source>
        <dbReference type="SAM" id="Phobius"/>
    </source>
</evidence>
<dbReference type="PANTHER" id="PTHR45528">
    <property type="entry name" value="SENSOR HISTIDINE KINASE CPXA"/>
    <property type="match status" value="1"/>
</dbReference>
<dbReference type="RefSeq" id="WP_251518676.1">
    <property type="nucleotide sequence ID" value="NZ_CP128355.1"/>
</dbReference>
<dbReference type="Gene3D" id="3.30.565.10">
    <property type="entry name" value="Histidine kinase-like ATPase, C-terminal domain"/>
    <property type="match status" value="1"/>
</dbReference>
<keyword evidence="4" id="KW-1003">Cell membrane</keyword>
<dbReference type="PANTHER" id="PTHR45528:SF1">
    <property type="entry name" value="SENSOR HISTIDINE KINASE CPXA"/>
    <property type="match status" value="1"/>
</dbReference>
<keyword evidence="10" id="KW-0067">ATP-binding</keyword>
<dbReference type="InterPro" id="IPR004358">
    <property type="entry name" value="Sig_transdc_His_kin-like_C"/>
</dbReference>
<evidence type="ECO:0000256" key="3">
    <source>
        <dbReference type="ARBA" id="ARBA00012438"/>
    </source>
</evidence>
<evidence type="ECO:0000256" key="11">
    <source>
        <dbReference type="ARBA" id="ARBA00022989"/>
    </source>
</evidence>
<evidence type="ECO:0000256" key="2">
    <source>
        <dbReference type="ARBA" id="ARBA00004651"/>
    </source>
</evidence>
<dbReference type="InterPro" id="IPR036097">
    <property type="entry name" value="HisK_dim/P_sf"/>
</dbReference>
<dbReference type="Pfam" id="PF00512">
    <property type="entry name" value="HisKA"/>
    <property type="match status" value="1"/>
</dbReference>
<keyword evidence="11 14" id="KW-1133">Transmembrane helix</keyword>
<dbReference type="SMART" id="SM00387">
    <property type="entry name" value="HATPase_c"/>
    <property type="match status" value="1"/>
</dbReference>
<keyword evidence="12" id="KW-0902">Two-component regulatory system</keyword>
<dbReference type="CDD" id="cd00082">
    <property type="entry name" value="HisKA"/>
    <property type="match status" value="1"/>
</dbReference>
<keyword evidence="5" id="KW-0597">Phosphoprotein</keyword>
<keyword evidence="7 14" id="KW-0812">Transmembrane</keyword>
<dbReference type="SUPFAM" id="SSF55874">
    <property type="entry name" value="ATPase domain of HSP90 chaperone/DNA topoisomerase II/histidine kinase"/>
    <property type="match status" value="1"/>
</dbReference>